<dbReference type="OrthoDB" id="45882at2759"/>
<dbReference type="InterPro" id="IPR020568">
    <property type="entry name" value="Ribosomal_Su5_D2-typ_SF"/>
</dbReference>
<dbReference type="EMBL" id="BDSP01000203">
    <property type="protein sequence ID" value="GAX23789.1"/>
    <property type="molecule type" value="Genomic_DNA"/>
</dbReference>
<evidence type="ECO:0000256" key="6">
    <source>
        <dbReference type="ARBA" id="ARBA00022835"/>
    </source>
</evidence>
<evidence type="ECO:0000256" key="7">
    <source>
        <dbReference type="ARBA" id="ARBA00022884"/>
    </source>
</evidence>
<gene>
    <name evidence="11" type="ORF">FisN_12Hh368</name>
</gene>
<reference evidence="11 12" key="1">
    <citation type="journal article" date="2015" name="Plant Cell">
        <title>Oil accumulation by the oleaginous diatom Fistulifera solaris as revealed by the genome and transcriptome.</title>
        <authorList>
            <person name="Tanaka T."/>
            <person name="Maeda Y."/>
            <person name="Veluchamy A."/>
            <person name="Tanaka M."/>
            <person name="Abida H."/>
            <person name="Marechal E."/>
            <person name="Bowler C."/>
            <person name="Muto M."/>
            <person name="Sunaga Y."/>
            <person name="Tanaka M."/>
            <person name="Yoshino T."/>
            <person name="Taniguchi T."/>
            <person name="Fukuda Y."/>
            <person name="Nemoto M."/>
            <person name="Matsumoto M."/>
            <person name="Wong P.S."/>
            <person name="Aburatani S."/>
            <person name="Fujibuchi W."/>
        </authorList>
    </citation>
    <scope>NUCLEOTIDE SEQUENCE [LARGE SCALE GENOMIC DNA]</scope>
    <source>
        <strain evidence="11 12">JPCC DA0580</strain>
    </source>
</reference>
<dbReference type="GO" id="GO:0000176">
    <property type="term" value="C:nuclear exosome (RNase complex)"/>
    <property type="evidence" value="ECO:0007669"/>
    <property type="project" value="TreeGrafter"/>
</dbReference>
<proteinExistence type="inferred from homology"/>
<dbReference type="SUPFAM" id="SSF54211">
    <property type="entry name" value="Ribosomal protein S5 domain 2-like"/>
    <property type="match status" value="1"/>
</dbReference>
<dbReference type="GO" id="GO:0034473">
    <property type="term" value="P:U1 snRNA 3'-end processing"/>
    <property type="evidence" value="ECO:0007669"/>
    <property type="project" value="TreeGrafter"/>
</dbReference>
<keyword evidence="5" id="KW-0698">rRNA processing</keyword>
<accession>A0A1Z5KC01</accession>
<dbReference type="AlphaFoldDB" id="A0A1Z5KC01"/>
<comment type="caution">
    <text evidence="11">The sequence shown here is derived from an EMBL/GenBank/DDBJ whole genome shotgun (WGS) entry which is preliminary data.</text>
</comment>
<evidence type="ECO:0000256" key="3">
    <source>
        <dbReference type="ARBA" id="ARBA00006678"/>
    </source>
</evidence>
<evidence type="ECO:0000313" key="12">
    <source>
        <dbReference type="Proteomes" id="UP000198406"/>
    </source>
</evidence>
<dbReference type="SUPFAM" id="SSF55666">
    <property type="entry name" value="Ribonuclease PH domain 2-like"/>
    <property type="match status" value="1"/>
</dbReference>
<name>A0A1Z5KC01_FISSO</name>
<dbReference type="PANTHER" id="PTHR11097:SF9">
    <property type="entry name" value="EXOSOME COMPLEX COMPONENT RRP43"/>
    <property type="match status" value="1"/>
</dbReference>
<evidence type="ECO:0000256" key="8">
    <source>
        <dbReference type="ARBA" id="ARBA00023242"/>
    </source>
</evidence>
<dbReference type="GO" id="GO:0000467">
    <property type="term" value="P:exonucleolytic trimming to generate mature 3'-end of 5.8S rRNA from tricistronic rRNA transcript (SSU-rRNA, 5.8S rRNA, LSU-rRNA)"/>
    <property type="evidence" value="ECO:0007669"/>
    <property type="project" value="TreeGrafter"/>
</dbReference>
<dbReference type="InterPro" id="IPR001247">
    <property type="entry name" value="ExoRNase_PH_dom1"/>
</dbReference>
<evidence type="ECO:0000313" key="11">
    <source>
        <dbReference type="EMBL" id="GAX23789.1"/>
    </source>
</evidence>
<dbReference type="InterPro" id="IPR036345">
    <property type="entry name" value="ExoRNase_PH_dom2_sf"/>
</dbReference>
<dbReference type="GO" id="GO:0000177">
    <property type="term" value="C:cytoplasmic exosome (RNase complex)"/>
    <property type="evidence" value="ECO:0007669"/>
    <property type="project" value="TreeGrafter"/>
</dbReference>
<dbReference type="PANTHER" id="PTHR11097">
    <property type="entry name" value="EXOSOME COMPLEX EXONUCLEASE RIBOSOMAL RNA PROCESSING PROTEIN"/>
    <property type="match status" value="1"/>
</dbReference>
<comment type="subcellular location">
    <subcellularLocation>
        <location evidence="1">Cytoplasm</location>
    </subcellularLocation>
    <subcellularLocation>
        <location evidence="2">Nucleus</location>
        <location evidence="2">Nucleolus</location>
    </subcellularLocation>
</comment>
<comment type="similarity">
    <text evidence="3">Belongs to the RNase PH family.</text>
</comment>
<dbReference type="GO" id="GO:0071038">
    <property type="term" value="P:TRAMP-dependent tRNA surveillance pathway"/>
    <property type="evidence" value="ECO:0007669"/>
    <property type="project" value="TreeGrafter"/>
</dbReference>
<sequence length="312" mass="34457">MLQSHSRTDGRLLAQFRKTTIQQGILSKHASGSALISFRNDESQDESTSILAAVTLQVGQPRCTAAFSAGRGDIDVTVSSFKEDDSINISVLQSYLQRTLDVCVQEAQEDLINTGEQNHYHPLLLVPAKAAIGLVVTVKILQNAGNVGDAALLACIAALMDTRIPCREHGISLDEKTGRIWWQPKGYDFERKKEGSVTTWCRCSERGETQHKMRFPLLPLPVTIGLYCNETSEVDDKRRNWLVDPSSAEECLMSTMITMVVDGHAPEQILLLDFCPSFGENNSICSLRTKDLALVAQIAKARAEELKRILVA</sequence>
<organism evidence="11 12">
    <name type="scientific">Fistulifera solaris</name>
    <name type="common">Oleaginous diatom</name>
    <dbReference type="NCBI Taxonomy" id="1519565"/>
    <lineage>
        <taxon>Eukaryota</taxon>
        <taxon>Sar</taxon>
        <taxon>Stramenopiles</taxon>
        <taxon>Ochrophyta</taxon>
        <taxon>Bacillariophyta</taxon>
        <taxon>Bacillariophyceae</taxon>
        <taxon>Bacillariophycidae</taxon>
        <taxon>Naviculales</taxon>
        <taxon>Naviculaceae</taxon>
        <taxon>Fistulifera</taxon>
    </lineage>
</organism>
<dbReference type="InterPro" id="IPR050590">
    <property type="entry name" value="Exosome_comp_Rrp42_subfam"/>
</dbReference>
<protein>
    <recommendedName>
        <fullName evidence="9">Ribosomal RNA-processing protein 43</fullName>
    </recommendedName>
</protein>
<keyword evidence="8" id="KW-0539">Nucleus</keyword>
<dbReference type="GO" id="GO:0071028">
    <property type="term" value="P:nuclear mRNA surveillance"/>
    <property type="evidence" value="ECO:0007669"/>
    <property type="project" value="TreeGrafter"/>
</dbReference>
<evidence type="ECO:0000256" key="5">
    <source>
        <dbReference type="ARBA" id="ARBA00022552"/>
    </source>
</evidence>
<dbReference type="Pfam" id="PF01138">
    <property type="entry name" value="RNase_PH"/>
    <property type="match status" value="1"/>
</dbReference>
<evidence type="ECO:0000256" key="2">
    <source>
        <dbReference type="ARBA" id="ARBA00004604"/>
    </source>
</evidence>
<dbReference type="Gene3D" id="3.30.230.70">
    <property type="entry name" value="GHMP Kinase, N-terminal domain"/>
    <property type="match status" value="1"/>
</dbReference>
<evidence type="ECO:0000256" key="1">
    <source>
        <dbReference type="ARBA" id="ARBA00004496"/>
    </source>
</evidence>
<evidence type="ECO:0000259" key="10">
    <source>
        <dbReference type="Pfam" id="PF01138"/>
    </source>
</evidence>
<keyword evidence="6" id="KW-0271">Exosome</keyword>
<dbReference type="GO" id="GO:0071035">
    <property type="term" value="P:nuclear polyadenylation-dependent rRNA catabolic process"/>
    <property type="evidence" value="ECO:0007669"/>
    <property type="project" value="TreeGrafter"/>
</dbReference>
<dbReference type="GO" id="GO:0016075">
    <property type="term" value="P:rRNA catabolic process"/>
    <property type="evidence" value="ECO:0007669"/>
    <property type="project" value="TreeGrafter"/>
</dbReference>
<feature type="domain" description="Exoribonuclease phosphorolytic" evidence="10">
    <location>
        <begin position="15"/>
        <end position="165"/>
    </location>
</feature>
<dbReference type="GO" id="GO:0034475">
    <property type="term" value="P:U4 snRNA 3'-end processing"/>
    <property type="evidence" value="ECO:0007669"/>
    <property type="project" value="TreeGrafter"/>
</dbReference>
<evidence type="ECO:0000256" key="4">
    <source>
        <dbReference type="ARBA" id="ARBA00022490"/>
    </source>
</evidence>
<dbReference type="Proteomes" id="UP000198406">
    <property type="component" value="Unassembled WGS sequence"/>
</dbReference>
<dbReference type="GO" id="GO:0005730">
    <property type="term" value="C:nucleolus"/>
    <property type="evidence" value="ECO:0007669"/>
    <property type="project" value="UniProtKB-SubCell"/>
</dbReference>
<keyword evidence="7" id="KW-0694">RNA-binding</keyword>
<keyword evidence="12" id="KW-1185">Reference proteome</keyword>
<dbReference type="InterPro" id="IPR027408">
    <property type="entry name" value="PNPase/RNase_PH_dom_sf"/>
</dbReference>
<dbReference type="InParanoid" id="A0A1Z5KC01"/>
<dbReference type="GO" id="GO:0034476">
    <property type="term" value="P:U5 snRNA 3'-end processing"/>
    <property type="evidence" value="ECO:0007669"/>
    <property type="project" value="TreeGrafter"/>
</dbReference>
<keyword evidence="4" id="KW-0963">Cytoplasm</keyword>
<dbReference type="GO" id="GO:0035925">
    <property type="term" value="F:mRNA 3'-UTR AU-rich region binding"/>
    <property type="evidence" value="ECO:0007669"/>
    <property type="project" value="TreeGrafter"/>
</dbReference>
<evidence type="ECO:0000256" key="9">
    <source>
        <dbReference type="ARBA" id="ARBA00030617"/>
    </source>
</evidence>